<dbReference type="InterPro" id="IPR008651">
    <property type="entry name" value="Uncharacterised_HicB"/>
</dbReference>
<protein>
    <submittedName>
        <fullName evidence="1">Type II toxin-antitoxin system HicB family antitoxin</fullName>
    </submittedName>
</protein>
<dbReference type="InterPro" id="IPR035069">
    <property type="entry name" value="TTHA1013/TTHA0281-like"/>
</dbReference>
<dbReference type="EMBL" id="JAKGAS010000003">
    <property type="protein sequence ID" value="MCF2947950.1"/>
    <property type="molecule type" value="Genomic_DNA"/>
</dbReference>
<gene>
    <name evidence="1" type="ORF">L0668_07520</name>
</gene>
<dbReference type="InterPro" id="IPR010985">
    <property type="entry name" value="Ribbon_hlx_hlx"/>
</dbReference>
<name>A0ABS9D5A3_9ALTE</name>
<proteinExistence type="predicted"/>
<dbReference type="SUPFAM" id="SSF47598">
    <property type="entry name" value="Ribbon-helix-helix"/>
    <property type="match status" value="1"/>
</dbReference>
<evidence type="ECO:0000313" key="1">
    <source>
        <dbReference type="EMBL" id="MCF2947950.1"/>
    </source>
</evidence>
<reference evidence="1 2" key="1">
    <citation type="submission" date="2022-01" db="EMBL/GenBank/DDBJ databases">
        <title>Paraglaciecola sp. G1-23.</title>
        <authorList>
            <person name="Jin M.S."/>
            <person name="Han D.M."/>
            <person name="Kim H.M."/>
            <person name="Jeon C.O."/>
        </authorList>
    </citation>
    <scope>NUCLEOTIDE SEQUENCE [LARGE SCALE GENOMIC DNA]</scope>
    <source>
        <strain evidence="1 2">G1-23</strain>
    </source>
</reference>
<organism evidence="1 2">
    <name type="scientific">Paraglaciecola algarum</name>
    <dbReference type="NCBI Taxonomy" id="3050085"/>
    <lineage>
        <taxon>Bacteria</taxon>
        <taxon>Pseudomonadati</taxon>
        <taxon>Pseudomonadota</taxon>
        <taxon>Gammaproteobacteria</taxon>
        <taxon>Alteromonadales</taxon>
        <taxon>Alteromonadaceae</taxon>
        <taxon>Paraglaciecola</taxon>
    </lineage>
</organism>
<dbReference type="Gene3D" id="3.30.160.250">
    <property type="match status" value="1"/>
</dbReference>
<evidence type="ECO:0000313" key="2">
    <source>
        <dbReference type="Proteomes" id="UP001521137"/>
    </source>
</evidence>
<accession>A0ABS9D5A3</accession>
<dbReference type="RefSeq" id="WP_235311476.1">
    <property type="nucleotide sequence ID" value="NZ_JAKGAS010000003.1"/>
</dbReference>
<comment type="caution">
    <text evidence="1">The sequence shown here is derived from an EMBL/GenBank/DDBJ whole genome shotgun (WGS) entry which is preliminary data.</text>
</comment>
<keyword evidence="2" id="KW-1185">Reference proteome</keyword>
<dbReference type="Pfam" id="PF05534">
    <property type="entry name" value="HicB"/>
    <property type="match status" value="1"/>
</dbReference>
<sequence length="111" mass="12123">MSNSLIYKSYAARIEFSSDDECFIGHIAGIKDVIGFHGETVSELKAAFEEAVEDYLETCKAVGKTPQKPYSGKLMLRIRPEIHAAVATAAELSGKSINQWASEALNREASL</sequence>
<dbReference type="Proteomes" id="UP001521137">
    <property type="component" value="Unassembled WGS sequence"/>
</dbReference>
<dbReference type="SUPFAM" id="SSF143100">
    <property type="entry name" value="TTHA1013/TTHA0281-like"/>
    <property type="match status" value="1"/>
</dbReference>